<evidence type="ECO:0000256" key="2">
    <source>
        <dbReference type="PROSITE-ProRule" id="PRU00176"/>
    </source>
</evidence>
<reference evidence="6" key="2">
    <citation type="journal article" date="2022" name="Proc. Natl. Acad. Sci. U.S.A.">
        <title>Diploid-dominant life cycles characterize the early evolution of Fungi.</title>
        <authorList>
            <person name="Amses K.R."/>
            <person name="Simmons D.R."/>
            <person name="Longcore J.E."/>
            <person name="Mondo S.J."/>
            <person name="Seto K."/>
            <person name="Jeronimo G.H."/>
            <person name="Bonds A.E."/>
            <person name="Quandt C.A."/>
            <person name="Davis W.J."/>
            <person name="Chang Y."/>
            <person name="Federici B.A."/>
            <person name="Kuo A."/>
            <person name="LaButti K."/>
            <person name="Pangilinan J."/>
            <person name="Andreopoulos W."/>
            <person name="Tritt A."/>
            <person name="Riley R."/>
            <person name="Hundley H."/>
            <person name="Johnson J."/>
            <person name="Lipzen A."/>
            <person name="Barry K."/>
            <person name="Lang B.F."/>
            <person name="Cuomo C.A."/>
            <person name="Buchler N.E."/>
            <person name="Grigoriev I.V."/>
            <person name="Spatafora J.W."/>
            <person name="Stajich J.E."/>
            <person name="James T.Y."/>
        </authorList>
    </citation>
    <scope>NUCLEOTIDE SEQUENCE</scope>
    <source>
        <strain evidence="6">AG</strain>
    </source>
</reference>
<evidence type="ECO:0000256" key="4">
    <source>
        <dbReference type="SAM" id="MobiDB-lite"/>
    </source>
</evidence>
<comment type="similarity">
    <text evidence="1">Belongs to the RRP7 family.</text>
</comment>
<evidence type="ECO:0000256" key="3">
    <source>
        <dbReference type="SAM" id="Coils"/>
    </source>
</evidence>
<evidence type="ECO:0000259" key="5">
    <source>
        <dbReference type="PROSITE" id="PS50102"/>
    </source>
</evidence>
<keyword evidence="3" id="KW-0175">Coiled coil</keyword>
<dbReference type="RefSeq" id="XP_051444358.1">
    <property type="nucleotide sequence ID" value="XM_051589323.1"/>
</dbReference>
<dbReference type="GO" id="GO:0003723">
    <property type="term" value="F:RNA binding"/>
    <property type="evidence" value="ECO:0007669"/>
    <property type="project" value="UniProtKB-UniRule"/>
</dbReference>
<sequence length="390" mass="45372">MRILHTALVCETLLSLPSCLPEKAIADAGSRKGVIKLECGNHVHENVTDFSVSFFFGNKKKVVLTKKLKDNCHFDMPKDKTKSAKSGKKTTPSGLQEFCGFKILPIHMNRDAVHYMYIKKHESRQDSEATPKDRTLFILNLPVDTTDEHIKRLFQPYGRVVSIKYHTRGNQPEEEEEEAEEAVETAVEQPKLSKKKQQKLEDEERQKKETDASLKIRNSLTTGSFAHVVLLEAKELENVLNMSSKKREWTEDDEAMLPLGFDRYKTMYALSHPSATELQSRVDSYIIKFQAAEYEKERIATEQQNKMDEDGFVMVTRHHRRGTNTDGTVTVTAAKADRQVKPQKKKELLNFYRFQMREQKRDQLVELRKKFEDDRKKIEQLKQTRKFRPY</sequence>
<protein>
    <recommendedName>
        <fullName evidence="5">RRM domain-containing protein</fullName>
    </recommendedName>
</protein>
<evidence type="ECO:0000313" key="7">
    <source>
        <dbReference type="Proteomes" id="UP001206595"/>
    </source>
</evidence>
<dbReference type="GO" id="GO:0006364">
    <property type="term" value="P:rRNA processing"/>
    <property type="evidence" value="ECO:0007669"/>
    <property type="project" value="TreeGrafter"/>
</dbReference>
<dbReference type="InterPro" id="IPR040447">
    <property type="entry name" value="RRM_Rrp7"/>
</dbReference>
<feature type="compositionally biased region" description="Basic and acidic residues" evidence="4">
    <location>
        <begin position="198"/>
        <end position="212"/>
    </location>
</feature>
<keyword evidence="2" id="KW-0694">RNA-binding</keyword>
<dbReference type="Proteomes" id="UP001206595">
    <property type="component" value="Unassembled WGS sequence"/>
</dbReference>
<dbReference type="AlphaFoldDB" id="A0AAD5E9G7"/>
<feature type="compositionally biased region" description="Acidic residues" evidence="4">
    <location>
        <begin position="172"/>
        <end position="183"/>
    </location>
</feature>
<evidence type="ECO:0000256" key="1">
    <source>
        <dbReference type="ARBA" id="ARBA00006110"/>
    </source>
</evidence>
<feature type="coiled-coil region" evidence="3">
    <location>
        <begin position="357"/>
        <end position="384"/>
    </location>
</feature>
<dbReference type="InterPro" id="IPR000504">
    <property type="entry name" value="RRM_dom"/>
</dbReference>
<feature type="domain" description="RRM" evidence="5">
    <location>
        <begin position="134"/>
        <end position="205"/>
    </location>
</feature>
<name>A0AAD5E9G7_UMBRA</name>
<dbReference type="Pfam" id="PF12923">
    <property type="entry name" value="RRP7"/>
    <property type="match status" value="1"/>
</dbReference>
<dbReference type="Gene3D" id="3.30.70.330">
    <property type="match status" value="1"/>
</dbReference>
<reference evidence="6" key="1">
    <citation type="submission" date="2021-06" db="EMBL/GenBank/DDBJ databases">
        <authorList>
            <consortium name="DOE Joint Genome Institute"/>
            <person name="Mondo S.J."/>
            <person name="Amses K.R."/>
            <person name="Simmons D.R."/>
            <person name="Longcore J.E."/>
            <person name="Seto K."/>
            <person name="Alves G.H."/>
            <person name="Bonds A.E."/>
            <person name="Quandt C.A."/>
            <person name="Davis W.J."/>
            <person name="Chang Y."/>
            <person name="Letcher P.M."/>
            <person name="Powell M.J."/>
            <person name="Kuo A."/>
            <person name="Labutti K."/>
            <person name="Pangilinan J."/>
            <person name="Andreopoulos W."/>
            <person name="Tritt A."/>
            <person name="Riley R."/>
            <person name="Hundley H."/>
            <person name="Johnson J."/>
            <person name="Lipzen A."/>
            <person name="Barry K."/>
            <person name="Berbee M.L."/>
            <person name="Buchler N.E."/>
            <person name="Grigoriev I.V."/>
            <person name="Spatafora J.W."/>
            <person name="Stajich J.E."/>
            <person name="James T.Y."/>
        </authorList>
    </citation>
    <scope>NUCLEOTIDE SEQUENCE</scope>
    <source>
        <strain evidence="6">AG</strain>
    </source>
</reference>
<dbReference type="CDD" id="cd12951">
    <property type="entry name" value="RRP7_Rrp7A"/>
    <property type="match status" value="1"/>
</dbReference>
<dbReference type="GO" id="GO:0032545">
    <property type="term" value="C:CURI complex"/>
    <property type="evidence" value="ECO:0007669"/>
    <property type="project" value="TreeGrafter"/>
</dbReference>
<proteinExistence type="inferred from homology"/>
<dbReference type="InterPro" id="IPR035979">
    <property type="entry name" value="RBD_domain_sf"/>
</dbReference>
<dbReference type="GO" id="GO:0000028">
    <property type="term" value="P:ribosomal small subunit assembly"/>
    <property type="evidence" value="ECO:0007669"/>
    <property type="project" value="TreeGrafter"/>
</dbReference>
<dbReference type="PANTHER" id="PTHR13191">
    <property type="entry name" value="RIBOSOMAL RNA PROCESSING PROTEIN 7-RELATED"/>
    <property type="match status" value="1"/>
</dbReference>
<accession>A0AAD5E9G7</accession>
<dbReference type="InterPro" id="IPR040446">
    <property type="entry name" value="RRP7"/>
</dbReference>
<keyword evidence="7" id="KW-1185">Reference proteome</keyword>
<dbReference type="Pfam" id="PF17799">
    <property type="entry name" value="RRM_Rrp7"/>
    <property type="match status" value="1"/>
</dbReference>
<dbReference type="PROSITE" id="PS50102">
    <property type="entry name" value="RRM"/>
    <property type="match status" value="1"/>
</dbReference>
<dbReference type="Gene3D" id="6.10.250.1770">
    <property type="match status" value="1"/>
</dbReference>
<dbReference type="EMBL" id="MU620921">
    <property type="protein sequence ID" value="KAI8579354.1"/>
    <property type="molecule type" value="Genomic_DNA"/>
</dbReference>
<dbReference type="InterPro" id="IPR024326">
    <property type="entry name" value="RRP7_C"/>
</dbReference>
<evidence type="ECO:0000313" key="6">
    <source>
        <dbReference type="EMBL" id="KAI8579354.1"/>
    </source>
</evidence>
<feature type="region of interest" description="Disordered" evidence="4">
    <location>
        <begin position="168"/>
        <end position="212"/>
    </location>
</feature>
<comment type="caution">
    <text evidence="6">The sequence shown here is derived from an EMBL/GenBank/DDBJ whole genome shotgun (WGS) entry which is preliminary data.</text>
</comment>
<dbReference type="PANTHER" id="PTHR13191:SF0">
    <property type="entry name" value="RIBOSOMAL RNA-PROCESSING PROTEIN 7 HOMOLOG A-RELATED"/>
    <property type="match status" value="1"/>
</dbReference>
<dbReference type="GO" id="GO:0034456">
    <property type="term" value="C:UTP-C complex"/>
    <property type="evidence" value="ECO:0007669"/>
    <property type="project" value="TreeGrafter"/>
</dbReference>
<dbReference type="InterPro" id="IPR012677">
    <property type="entry name" value="Nucleotide-bd_a/b_plait_sf"/>
</dbReference>
<gene>
    <name evidence="6" type="ORF">K450DRAFT_242859</name>
</gene>
<organism evidence="6 7">
    <name type="scientific">Umbelopsis ramanniana AG</name>
    <dbReference type="NCBI Taxonomy" id="1314678"/>
    <lineage>
        <taxon>Eukaryota</taxon>
        <taxon>Fungi</taxon>
        <taxon>Fungi incertae sedis</taxon>
        <taxon>Mucoromycota</taxon>
        <taxon>Mucoromycotina</taxon>
        <taxon>Umbelopsidomycetes</taxon>
        <taxon>Umbelopsidales</taxon>
        <taxon>Umbelopsidaceae</taxon>
        <taxon>Umbelopsis</taxon>
    </lineage>
</organism>
<dbReference type="SUPFAM" id="SSF54928">
    <property type="entry name" value="RNA-binding domain, RBD"/>
    <property type="match status" value="1"/>
</dbReference>
<dbReference type="GeneID" id="75914668"/>